<accession>A0A078AP79</accession>
<proteinExistence type="predicted"/>
<dbReference type="EMBL" id="CCKQ01012135">
    <property type="protein sequence ID" value="CDW83741.1"/>
    <property type="molecule type" value="Genomic_DNA"/>
</dbReference>
<dbReference type="Proteomes" id="UP000039865">
    <property type="component" value="Unassembled WGS sequence"/>
</dbReference>
<feature type="region of interest" description="Disordered" evidence="1">
    <location>
        <begin position="126"/>
        <end position="170"/>
    </location>
</feature>
<dbReference type="InParanoid" id="A0A078AP79"/>
<evidence type="ECO:0000313" key="3">
    <source>
        <dbReference type="Proteomes" id="UP000039865"/>
    </source>
</evidence>
<gene>
    <name evidence="2" type="primary">Contig12195.g13027</name>
    <name evidence="2" type="ORF">STYLEM_12790</name>
</gene>
<evidence type="ECO:0000313" key="2">
    <source>
        <dbReference type="EMBL" id="CDW83741.1"/>
    </source>
</evidence>
<dbReference type="AlphaFoldDB" id="A0A078AP79"/>
<name>A0A078AP79_STYLE</name>
<evidence type="ECO:0000256" key="1">
    <source>
        <dbReference type="SAM" id="MobiDB-lite"/>
    </source>
</evidence>
<feature type="compositionally biased region" description="Basic and acidic residues" evidence="1">
    <location>
        <begin position="103"/>
        <end position="113"/>
    </location>
</feature>
<organism evidence="2 3">
    <name type="scientific">Stylonychia lemnae</name>
    <name type="common">Ciliate</name>
    <dbReference type="NCBI Taxonomy" id="5949"/>
    <lineage>
        <taxon>Eukaryota</taxon>
        <taxon>Sar</taxon>
        <taxon>Alveolata</taxon>
        <taxon>Ciliophora</taxon>
        <taxon>Intramacronucleata</taxon>
        <taxon>Spirotrichea</taxon>
        <taxon>Stichotrichia</taxon>
        <taxon>Sporadotrichida</taxon>
        <taxon>Oxytrichidae</taxon>
        <taxon>Stylonychinae</taxon>
        <taxon>Stylonychia</taxon>
    </lineage>
</organism>
<feature type="compositionally biased region" description="Polar residues" evidence="1">
    <location>
        <begin position="132"/>
        <end position="148"/>
    </location>
</feature>
<keyword evidence="3" id="KW-1185">Reference proteome</keyword>
<sequence>MKQDQKLIKEAILLEYVERNEKYIFDPYWYQQQEQKKQRRQTRYKMLLKQQDPLSARLNNRLLSFSELQAPAQQIIEQEKLDSSEYKVSLNSLEKQLSHKSPRRELSDTTQDRRELKQTMIKLTKIKKSKRNQPAFTQNKRKQQLSLKSSEHKKLRPMLDIYQNDYGQSH</sequence>
<feature type="region of interest" description="Disordered" evidence="1">
    <location>
        <begin position="93"/>
        <end position="113"/>
    </location>
</feature>
<reference evidence="2 3" key="1">
    <citation type="submission" date="2014-06" db="EMBL/GenBank/DDBJ databases">
        <authorList>
            <person name="Swart Estienne"/>
        </authorList>
    </citation>
    <scope>NUCLEOTIDE SEQUENCE [LARGE SCALE GENOMIC DNA]</scope>
    <source>
        <strain evidence="2 3">130c</strain>
    </source>
</reference>
<protein>
    <submittedName>
        <fullName evidence="2">Uncharacterized protein</fullName>
    </submittedName>
</protein>